<dbReference type="Pfam" id="PF13839">
    <property type="entry name" value="PC-Esterase"/>
    <property type="match status" value="1"/>
</dbReference>
<sequence>MKDDVDPFNDPGIYRRLVGRLNYLTVTRPDIAFAVSIVSQFMSAPKVKHWAALEQILCYLKGVPGLGILYSNRGHSHIECFANADWAGSKIDRRSTTGYCVFVGGNLVSWRSKKQNVVSRSNAESEYRAMAQTTCEVMWIHHLLTEIGIKHTTPAKLWKQEWEPGKRGNCYGEKLPIKNQTNKTNLDLPTTLMVEKVLARLGSKVSVLNITRLTAYRKDGHPSIYRQFYSILSPEELANPASYSDCIHRCLPGVSYLWNELLF</sequence>
<dbReference type="InterPro" id="IPR026057">
    <property type="entry name" value="TBL_C"/>
</dbReference>
<dbReference type="GO" id="GO:0016413">
    <property type="term" value="F:O-acetyltransferase activity"/>
    <property type="evidence" value="ECO:0000318"/>
    <property type="project" value="GO_Central"/>
</dbReference>
<dbReference type="STRING" id="4097.A0A1S4DMT0"/>
<accession>A0A1S4DMT0</accession>
<name>A0A1S4DMT0_TOBAC</name>
<dbReference type="AlphaFoldDB" id="A0A1S4DMT0"/>
<dbReference type="RefSeq" id="XP_016514736.1">
    <property type="nucleotide sequence ID" value="XM_016659250.1"/>
</dbReference>
<dbReference type="GO" id="GO:0005794">
    <property type="term" value="C:Golgi apparatus"/>
    <property type="evidence" value="ECO:0000318"/>
    <property type="project" value="GO_Central"/>
</dbReference>
<dbReference type="KEGG" id="nta:107831482"/>
<comment type="similarity">
    <text evidence="1">Belongs to the PC-esterase family. TBL subfamily.</text>
</comment>
<evidence type="ECO:0000259" key="2">
    <source>
        <dbReference type="Pfam" id="PF13839"/>
    </source>
</evidence>
<dbReference type="InterPro" id="IPR043502">
    <property type="entry name" value="DNA/RNA_pol_sf"/>
</dbReference>
<proteinExistence type="inferred from homology"/>
<dbReference type="PANTHER" id="PTHR11439:SF467">
    <property type="entry name" value="INTEGRASE CATALYTIC DOMAIN-CONTAINING PROTEIN"/>
    <property type="match status" value="1"/>
</dbReference>
<feature type="domain" description="Trichome birefringence-like C-terminal" evidence="2">
    <location>
        <begin position="113"/>
        <end position="263"/>
    </location>
</feature>
<reference evidence="3" key="1">
    <citation type="submission" date="2025-08" db="UniProtKB">
        <authorList>
            <consortium name="RefSeq"/>
        </authorList>
    </citation>
    <scope>IDENTIFICATION</scope>
</reference>
<gene>
    <name evidence="3" type="primary">LOC107831482</name>
</gene>
<dbReference type="SMR" id="A0A1S4DMT0"/>
<evidence type="ECO:0000313" key="3">
    <source>
        <dbReference type="RefSeq" id="XP_016514736.1"/>
    </source>
</evidence>
<dbReference type="PaxDb" id="4097-A0A1S4DMT0"/>
<protein>
    <submittedName>
        <fullName evidence="3">Uncharacterized mitochondrial protein AtMg00810-like</fullName>
    </submittedName>
</protein>
<dbReference type="CDD" id="cd09272">
    <property type="entry name" value="RNase_HI_RT_Ty1"/>
    <property type="match status" value="1"/>
</dbReference>
<dbReference type="PANTHER" id="PTHR11439">
    <property type="entry name" value="GAG-POL-RELATED RETROTRANSPOSON"/>
    <property type="match status" value="1"/>
</dbReference>
<dbReference type="OrthoDB" id="414945at2759"/>
<dbReference type="SUPFAM" id="SSF56672">
    <property type="entry name" value="DNA/RNA polymerases"/>
    <property type="match status" value="1"/>
</dbReference>
<evidence type="ECO:0000256" key="1">
    <source>
        <dbReference type="ARBA" id="ARBA00007727"/>
    </source>
</evidence>
<organism evidence="3">
    <name type="scientific">Nicotiana tabacum</name>
    <name type="common">Common tobacco</name>
    <dbReference type="NCBI Taxonomy" id="4097"/>
    <lineage>
        <taxon>Eukaryota</taxon>
        <taxon>Viridiplantae</taxon>
        <taxon>Streptophyta</taxon>
        <taxon>Embryophyta</taxon>
        <taxon>Tracheophyta</taxon>
        <taxon>Spermatophyta</taxon>
        <taxon>Magnoliopsida</taxon>
        <taxon>eudicotyledons</taxon>
        <taxon>Gunneridae</taxon>
        <taxon>Pentapetalae</taxon>
        <taxon>asterids</taxon>
        <taxon>lamiids</taxon>
        <taxon>Solanales</taxon>
        <taxon>Solanaceae</taxon>
        <taxon>Nicotianoideae</taxon>
        <taxon>Nicotianeae</taxon>
        <taxon>Nicotiana</taxon>
    </lineage>
</organism>